<dbReference type="Proteomes" id="UP001153954">
    <property type="component" value="Unassembled WGS sequence"/>
</dbReference>
<accession>A0AAU9TJY5</accession>
<sequence>MTIIRQTVARQIRDILEDIFSSHSYWSFGPGVVSIKVYYIVTSTGAGLITIGRSERDIGPKISSHVCCAPFDFSALGVEGVDHELELIGISY</sequence>
<protein>
    <submittedName>
        <fullName evidence="1">Uncharacterized protein</fullName>
    </submittedName>
</protein>
<organism evidence="1 2">
    <name type="scientific">Euphydryas editha</name>
    <name type="common">Edith's checkerspot</name>
    <dbReference type="NCBI Taxonomy" id="104508"/>
    <lineage>
        <taxon>Eukaryota</taxon>
        <taxon>Metazoa</taxon>
        <taxon>Ecdysozoa</taxon>
        <taxon>Arthropoda</taxon>
        <taxon>Hexapoda</taxon>
        <taxon>Insecta</taxon>
        <taxon>Pterygota</taxon>
        <taxon>Neoptera</taxon>
        <taxon>Endopterygota</taxon>
        <taxon>Lepidoptera</taxon>
        <taxon>Glossata</taxon>
        <taxon>Ditrysia</taxon>
        <taxon>Papilionoidea</taxon>
        <taxon>Nymphalidae</taxon>
        <taxon>Nymphalinae</taxon>
        <taxon>Euphydryas</taxon>
    </lineage>
</organism>
<name>A0AAU9TJY5_EUPED</name>
<reference evidence="1" key="1">
    <citation type="submission" date="2022-03" db="EMBL/GenBank/DDBJ databases">
        <authorList>
            <person name="Tunstrom K."/>
        </authorList>
    </citation>
    <scope>NUCLEOTIDE SEQUENCE</scope>
</reference>
<proteinExistence type="predicted"/>
<comment type="caution">
    <text evidence="1">The sequence shown here is derived from an EMBL/GenBank/DDBJ whole genome shotgun (WGS) entry which is preliminary data.</text>
</comment>
<evidence type="ECO:0000313" key="2">
    <source>
        <dbReference type="Proteomes" id="UP001153954"/>
    </source>
</evidence>
<dbReference type="AlphaFoldDB" id="A0AAU9TJY5"/>
<dbReference type="EMBL" id="CAKOGL010000006">
    <property type="protein sequence ID" value="CAH2087161.1"/>
    <property type="molecule type" value="Genomic_DNA"/>
</dbReference>
<gene>
    <name evidence="1" type="ORF">EEDITHA_LOCUS3449</name>
</gene>
<evidence type="ECO:0000313" key="1">
    <source>
        <dbReference type="EMBL" id="CAH2087161.1"/>
    </source>
</evidence>
<keyword evidence="2" id="KW-1185">Reference proteome</keyword>